<sequence>MGRFGRVALGALLACSLVPVPAGMAVADEMAGSSAGGAGVALVPGTYVEHEAIAYVIDGGARAFSLGDDVLAGAESLMDIDADTAAETLGDEAGAVGAPAVRSRSASGGAEAAGRLVLVRDEGRSTEELIAELEADPRVAFAEPNAIVKFGDGDDAAPDPVAAEAAPGALADGDEARRGGEADAEGGAPGEPSASVAFGQDEDEPAADLNSFVWGFDNDGRMAGTAGSDAADMGYADWNDQSAASQLQEVVVAVIDTGVDASNPDLAPVMWDEGLTSGIEGLTGKEDEHGFAVLADAEAGVSSTTGLEIYHGTHVAGTIGAAWDGRGVSGLAGNARIMSVRIDDTLSAILECFDYVSRTSTQASTCG</sequence>
<evidence type="ECO:0000259" key="8">
    <source>
        <dbReference type="Pfam" id="PF00082"/>
    </source>
</evidence>
<evidence type="ECO:0000313" key="9">
    <source>
        <dbReference type="EMBL" id="RNL48390.1"/>
    </source>
</evidence>
<evidence type="ECO:0000256" key="7">
    <source>
        <dbReference type="SAM" id="SignalP"/>
    </source>
</evidence>
<reference evidence="10" key="1">
    <citation type="submission" date="2018-05" db="EMBL/GenBank/DDBJ databases">
        <title>Genome Sequencing of selected type strains of the family Eggerthellaceae.</title>
        <authorList>
            <person name="Danylec N."/>
            <person name="Stoll D.A."/>
            <person name="Doetsch A."/>
            <person name="Huch M."/>
        </authorList>
    </citation>
    <scope>NUCLEOTIDE SEQUENCE [LARGE SCALE GENOMIC DNA]</scope>
    <source>
        <strain evidence="10">DSM 16106</strain>
    </source>
</reference>
<dbReference type="RefSeq" id="WP_123191310.1">
    <property type="nucleotide sequence ID" value="NZ_QICD01000002.1"/>
</dbReference>
<organism evidence="9 10">
    <name type="scientific">Paraeggerthella hongkongensis</name>
    <dbReference type="NCBI Taxonomy" id="230658"/>
    <lineage>
        <taxon>Bacteria</taxon>
        <taxon>Bacillati</taxon>
        <taxon>Actinomycetota</taxon>
        <taxon>Coriobacteriia</taxon>
        <taxon>Eggerthellales</taxon>
        <taxon>Eggerthellaceae</taxon>
        <taxon>Paraeggerthella</taxon>
    </lineage>
</organism>
<evidence type="ECO:0000256" key="6">
    <source>
        <dbReference type="SAM" id="MobiDB-lite"/>
    </source>
</evidence>
<evidence type="ECO:0000313" key="10">
    <source>
        <dbReference type="Proteomes" id="UP000278632"/>
    </source>
</evidence>
<keyword evidence="4" id="KW-0720">Serine protease</keyword>
<proteinExistence type="inferred from homology"/>
<dbReference type="AlphaFoldDB" id="A0A3N0BKK8"/>
<evidence type="ECO:0000256" key="4">
    <source>
        <dbReference type="ARBA" id="ARBA00022825"/>
    </source>
</evidence>
<dbReference type="PROSITE" id="PS00137">
    <property type="entry name" value="SUBTILASE_HIS"/>
    <property type="match status" value="1"/>
</dbReference>
<feature type="region of interest" description="Disordered" evidence="6">
    <location>
        <begin position="167"/>
        <end position="198"/>
    </location>
</feature>
<dbReference type="InterPro" id="IPR023827">
    <property type="entry name" value="Peptidase_S8_Asp-AS"/>
</dbReference>
<name>A0A3N0BKK8_9ACTN</name>
<comment type="similarity">
    <text evidence="1 5">Belongs to the peptidase S8 family.</text>
</comment>
<dbReference type="PRINTS" id="PR00723">
    <property type="entry name" value="SUBTILISIN"/>
</dbReference>
<protein>
    <recommendedName>
        <fullName evidence="8">Peptidase S8/S53 domain-containing protein</fullName>
    </recommendedName>
</protein>
<feature type="chain" id="PRO_5018236680" description="Peptidase S8/S53 domain-containing protein" evidence="7">
    <location>
        <begin position="28"/>
        <end position="367"/>
    </location>
</feature>
<gene>
    <name evidence="9" type="ORF">DMP08_01900</name>
</gene>
<dbReference type="OrthoDB" id="9813435at2"/>
<evidence type="ECO:0000256" key="2">
    <source>
        <dbReference type="ARBA" id="ARBA00022670"/>
    </source>
</evidence>
<dbReference type="EMBL" id="QICD01000002">
    <property type="protein sequence ID" value="RNL48390.1"/>
    <property type="molecule type" value="Genomic_DNA"/>
</dbReference>
<dbReference type="Proteomes" id="UP000278632">
    <property type="component" value="Unassembled WGS sequence"/>
</dbReference>
<dbReference type="GO" id="GO:0004252">
    <property type="term" value="F:serine-type endopeptidase activity"/>
    <property type="evidence" value="ECO:0007669"/>
    <property type="project" value="InterPro"/>
</dbReference>
<accession>A0A3N0BKK8</accession>
<dbReference type="Pfam" id="PF00082">
    <property type="entry name" value="Peptidase_S8"/>
    <property type="match status" value="1"/>
</dbReference>
<dbReference type="SUPFAM" id="SSF52743">
    <property type="entry name" value="Subtilisin-like"/>
    <property type="match status" value="1"/>
</dbReference>
<comment type="caution">
    <text evidence="5">Lacks conserved residue(s) required for the propagation of feature annotation.</text>
</comment>
<dbReference type="PANTHER" id="PTHR43806:SF11">
    <property type="entry name" value="CEREVISIN-RELATED"/>
    <property type="match status" value="1"/>
</dbReference>
<dbReference type="PROSITE" id="PS00136">
    <property type="entry name" value="SUBTILASE_ASP"/>
    <property type="match status" value="1"/>
</dbReference>
<dbReference type="InterPro" id="IPR000209">
    <property type="entry name" value="Peptidase_S8/S53_dom"/>
</dbReference>
<dbReference type="InterPro" id="IPR022398">
    <property type="entry name" value="Peptidase_S8_His-AS"/>
</dbReference>
<feature type="domain" description="Peptidase S8/S53" evidence="8">
    <location>
        <begin position="249"/>
        <end position="344"/>
    </location>
</feature>
<evidence type="ECO:0000256" key="1">
    <source>
        <dbReference type="ARBA" id="ARBA00011073"/>
    </source>
</evidence>
<evidence type="ECO:0000256" key="3">
    <source>
        <dbReference type="ARBA" id="ARBA00022801"/>
    </source>
</evidence>
<comment type="caution">
    <text evidence="9">The sequence shown here is derived from an EMBL/GenBank/DDBJ whole genome shotgun (WGS) entry which is preliminary data.</text>
</comment>
<keyword evidence="7" id="KW-0732">Signal</keyword>
<dbReference type="InterPro" id="IPR036852">
    <property type="entry name" value="Peptidase_S8/S53_dom_sf"/>
</dbReference>
<dbReference type="GO" id="GO:0006508">
    <property type="term" value="P:proteolysis"/>
    <property type="evidence" value="ECO:0007669"/>
    <property type="project" value="UniProtKB-KW"/>
</dbReference>
<keyword evidence="3" id="KW-0378">Hydrolase</keyword>
<evidence type="ECO:0000256" key="5">
    <source>
        <dbReference type="PROSITE-ProRule" id="PRU01240"/>
    </source>
</evidence>
<dbReference type="Gene3D" id="3.40.50.200">
    <property type="entry name" value="Peptidase S8/S53 domain"/>
    <property type="match status" value="1"/>
</dbReference>
<feature type="signal peptide" evidence="7">
    <location>
        <begin position="1"/>
        <end position="27"/>
    </location>
</feature>
<dbReference type="InterPro" id="IPR050131">
    <property type="entry name" value="Peptidase_S8_subtilisin-like"/>
</dbReference>
<dbReference type="PROSITE" id="PS51892">
    <property type="entry name" value="SUBTILASE"/>
    <property type="match status" value="1"/>
</dbReference>
<dbReference type="InterPro" id="IPR015500">
    <property type="entry name" value="Peptidase_S8_subtilisin-rel"/>
</dbReference>
<keyword evidence="2" id="KW-0645">Protease</keyword>
<dbReference type="PANTHER" id="PTHR43806">
    <property type="entry name" value="PEPTIDASE S8"/>
    <property type="match status" value="1"/>
</dbReference>
<keyword evidence="10" id="KW-1185">Reference proteome</keyword>